<dbReference type="Gene3D" id="2.60.300.12">
    <property type="entry name" value="HesB-like domain"/>
    <property type="match status" value="1"/>
</dbReference>
<comment type="caution">
    <text evidence="1">The sequence shown here is derived from an EMBL/GenBank/DDBJ whole genome shotgun (WGS) entry which is preliminary data.</text>
</comment>
<organism evidence="1">
    <name type="scientific">Desulfurivibrio alkaliphilus</name>
    <dbReference type="NCBI Taxonomy" id="427923"/>
    <lineage>
        <taxon>Bacteria</taxon>
        <taxon>Pseudomonadati</taxon>
        <taxon>Thermodesulfobacteriota</taxon>
        <taxon>Desulfobulbia</taxon>
        <taxon>Desulfobulbales</taxon>
        <taxon>Desulfobulbaceae</taxon>
        <taxon>Desulfurivibrio</taxon>
    </lineage>
</organism>
<evidence type="ECO:0000313" key="1">
    <source>
        <dbReference type="EMBL" id="HET98663.1"/>
    </source>
</evidence>
<accession>A0A7C2TJT4</accession>
<gene>
    <name evidence="1" type="ORF">ENN98_08290</name>
</gene>
<dbReference type="EMBL" id="DSDS01000186">
    <property type="protein sequence ID" value="HET98663.1"/>
    <property type="molecule type" value="Genomic_DNA"/>
</dbReference>
<protein>
    <submittedName>
        <fullName evidence="1">Adhesin</fullName>
    </submittedName>
</protein>
<dbReference type="SUPFAM" id="SSF89360">
    <property type="entry name" value="HesB-like domain"/>
    <property type="match status" value="1"/>
</dbReference>
<proteinExistence type="predicted"/>
<dbReference type="Proteomes" id="UP000885986">
    <property type="component" value="Unassembled WGS sequence"/>
</dbReference>
<name>A0A7C2TJT4_9BACT</name>
<dbReference type="NCBIfam" id="NF038090">
    <property type="entry name" value="IscA_HesB_Se"/>
    <property type="match status" value="1"/>
</dbReference>
<sequence>MLTVTESAVSNFKEYLNQNNLTDSSIRVMLQSSCAGPGLGLGLDEKTADDQLFEQDGLTFLVADGIFAATGAITVDFVKESSGCGCSGGGGFSVTSEKPLVGGGCADSCSSGSCGC</sequence>
<reference evidence="1" key="1">
    <citation type="journal article" date="2020" name="mSystems">
        <title>Genome- and Community-Level Interaction Insights into Carbon Utilization and Element Cycling Functions of Hydrothermarchaeota in Hydrothermal Sediment.</title>
        <authorList>
            <person name="Zhou Z."/>
            <person name="Liu Y."/>
            <person name="Xu W."/>
            <person name="Pan J."/>
            <person name="Luo Z.H."/>
            <person name="Li M."/>
        </authorList>
    </citation>
    <scope>NUCLEOTIDE SEQUENCE [LARGE SCALE GENOMIC DNA]</scope>
    <source>
        <strain evidence="1">SpSt-1224</strain>
    </source>
</reference>
<dbReference type="InterPro" id="IPR035903">
    <property type="entry name" value="HesB-like_dom_sf"/>
</dbReference>
<dbReference type="AlphaFoldDB" id="A0A7C2TJT4"/>